<comment type="similarity">
    <text evidence="1">Belongs to the cycloisomerase 2 family.</text>
</comment>
<evidence type="ECO:0000256" key="2">
    <source>
        <dbReference type="SAM" id="SignalP"/>
    </source>
</evidence>
<dbReference type="Pfam" id="PF10282">
    <property type="entry name" value="Lactonase"/>
    <property type="match status" value="1"/>
</dbReference>
<reference evidence="3 4" key="1">
    <citation type="submission" date="2015-09" db="EMBL/GenBank/DDBJ databases">
        <title>Host preference determinants of Valsa canker pathogens revealed by comparative genomics.</title>
        <authorList>
            <person name="Yin Z."/>
            <person name="Huang L."/>
        </authorList>
    </citation>
    <scope>NUCLEOTIDE SEQUENCE [LARGE SCALE GENOMIC DNA]</scope>
    <source>
        <strain evidence="3 4">SXYLt</strain>
    </source>
</reference>
<dbReference type="InterPro" id="IPR015943">
    <property type="entry name" value="WD40/YVTN_repeat-like_dom_sf"/>
</dbReference>
<proteinExistence type="inferred from homology"/>
<dbReference type="GO" id="GO:0017057">
    <property type="term" value="F:6-phosphogluconolactonase activity"/>
    <property type="evidence" value="ECO:0007669"/>
    <property type="project" value="TreeGrafter"/>
</dbReference>
<dbReference type="InterPro" id="IPR019405">
    <property type="entry name" value="Lactonase_7-beta_prop"/>
</dbReference>
<dbReference type="EMBL" id="LKEB01000003">
    <property type="protein sequence ID" value="ROW17127.1"/>
    <property type="molecule type" value="Genomic_DNA"/>
</dbReference>
<keyword evidence="4" id="KW-1185">Reference proteome</keyword>
<dbReference type="Proteomes" id="UP000285146">
    <property type="component" value="Unassembled WGS sequence"/>
</dbReference>
<comment type="caution">
    <text evidence="3">The sequence shown here is derived from an EMBL/GenBank/DDBJ whole genome shotgun (WGS) entry which is preliminary data.</text>
</comment>
<name>A0A423XKY5_9PEZI</name>
<dbReference type="STRING" id="1230097.A0A423XKY5"/>
<accession>A0A423XKY5</accession>
<dbReference type="InterPro" id="IPR050282">
    <property type="entry name" value="Cycloisomerase_2"/>
</dbReference>
<evidence type="ECO:0008006" key="5">
    <source>
        <dbReference type="Google" id="ProtNLM"/>
    </source>
</evidence>
<feature type="signal peptide" evidence="2">
    <location>
        <begin position="1"/>
        <end position="16"/>
    </location>
</feature>
<gene>
    <name evidence="3" type="ORF">VPNG_01375</name>
</gene>
<protein>
    <recommendedName>
        <fullName evidence="5">Carboxy-cis,cis-muconate cyclase</fullName>
    </recommendedName>
</protein>
<feature type="chain" id="PRO_5018987157" description="Carboxy-cis,cis-muconate cyclase" evidence="2">
    <location>
        <begin position="17"/>
        <end position="363"/>
    </location>
</feature>
<organism evidence="3 4">
    <name type="scientific">Cytospora leucostoma</name>
    <dbReference type="NCBI Taxonomy" id="1230097"/>
    <lineage>
        <taxon>Eukaryota</taxon>
        <taxon>Fungi</taxon>
        <taxon>Dikarya</taxon>
        <taxon>Ascomycota</taxon>
        <taxon>Pezizomycotina</taxon>
        <taxon>Sordariomycetes</taxon>
        <taxon>Sordariomycetidae</taxon>
        <taxon>Diaporthales</taxon>
        <taxon>Cytosporaceae</taxon>
        <taxon>Cytospora</taxon>
    </lineage>
</organism>
<sequence>MFSKAALMGLLPLAVATKHNLFVGGFGDAFVYSLEFDDKALTLDLVKNISSNSAHSWVALSHDKTNLYGVETGGWASYTVVNGTDLSYDTSVDIAGNCSSTHGIFIVAADRAPYNVYADPFGNCANVIGVDESGTLSTNLQNISFSSNSGVHGLAFDPTGQYIYAADDSGNAIWTYRIDNATGLLTYVSDISAPSSGANPRHATVHPKGTYLYVILESANEVAQYSINPTTHVPEFTNVTYSLLNDGQTSSTFWSDEVAVTPDGRTLWATARSRSDNANGTISAYSLSSTGAIESRIFLANTTTTGGAANAVTVPTWSSKYVALADSSVGFVQIWTIEEGEGKIVAEVSLDDGGCCANAAWVD</sequence>
<evidence type="ECO:0000256" key="1">
    <source>
        <dbReference type="ARBA" id="ARBA00005564"/>
    </source>
</evidence>
<dbReference type="AlphaFoldDB" id="A0A423XKY5"/>
<keyword evidence="2" id="KW-0732">Signal</keyword>
<evidence type="ECO:0000313" key="3">
    <source>
        <dbReference type="EMBL" id="ROW17127.1"/>
    </source>
</evidence>
<dbReference type="OrthoDB" id="1715191at2759"/>
<dbReference type="Gene3D" id="2.130.10.10">
    <property type="entry name" value="YVTN repeat-like/Quinoprotein amine dehydrogenase"/>
    <property type="match status" value="1"/>
</dbReference>
<dbReference type="SUPFAM" id="SSF75011">
    <property type="entry name" value="3-carboxy-cis,cis-mucoante lactonizing enzyme"/>
    <property type="match status" value="1"/>
</dbReference>
<evidence type="ECO:0000313" key="4">
    <source>
        <dbReference type="Proteomes" id="UP000285146"/>
    </source>
</evidence>
<dbReference type="PANTHER" id="PTHR30344">
    <property type="entry name" value="6-PHOSPHOGLUCONOLACTONASE-RELATED"/>
    <property type="match status" value="1"/>
</dbReference>
<dbReference type="InParanoid" id="A0A423XKY5"/>
<dbReference type="PANTHER" id="PTHR30344:SF4">
    <property type="entry name" value="CYCLASE, PUTATIVE (AFU_ORTHOLOGUE AFUA_6G11580)-RELATED"/>
    <property type="match status" value="1"/>
</dbReference>